<dbReference type="EMBL" id="JARZHI010000011">
    <property type="protein sequence ID" value="MDI1430835.1"/>
    <property type="molecule type" value="Genomic_DNA"/>
</dbReference>
<gene>
    <name evidence="2" type="ORF">QHF89_15180</name>
</gene>
<organism evidence="2 3">
    <name type="scientific">Polyangium sorediatum</name>
    <dbReference type="NCBI Taxonomy" id="889274"/>
    <lineage>
        <taxon>Bacteria</taxon>
        <taxon>Pseudomonadati</taxon>
        <taxon>Myxococcota</taxon>
        <taxon>Polyangia</taxon>
        <taxon>Polyangiales</taxon>
        <taxon>Polyangiaceae</taxon>
        <taxon>Polyangium</taxon>
    </lineage>
</organism>
<reference evidence="2 3" key="1">
    <citation type="submission" date="2023-04" db="EMBL/GenBank/DDBJ databases">
        <title>The genome sequence of Polyangium sorediatum DSM14670.</title>
        <authorList>
            <person name="Zhang X."/>
        </authorList>
    </citation>
    <scope>NUCLEOTIDE SEQUENCE [LARGE SCALE GENOMIC DNA]</scope>
    <source>
        <strain evidence="2 3">DSM 14670</strain>
    </source>
</reference>
<comment type="caution">
    <text evidence="2">The sequence shown here is derived from an EMBL/GenBank/DDBJ whole genome shotgun (WGS) entry which is preliminary data.</text>
</comment>
<dbReference type="PANTHER" id="PTHR21562">
    <property type="entry name" value="NOTUM-RELATED"/>
    <property type="match status" value="1"/>
</dbReference>
<accession>A0ABT6NRN5</accession>
<dbReference type="PROSITE" id="PS51257">
    <property type="entry name" value="PROKAR_LIPOPROTEIN"/>
    <property type="match status" value="1"/>
</dbReference>
<keyword evidence="3" id="KW-1185">Reference proteome</keyword>
<protein>
    <submittedName>
        <fullName evidence="2">Pectin acetylesterase-family hydrolase</fullName>
    </submittedName>
</protein>
<keyword evidence="2" id="KW-0378">Hydrolase</keyword>
<dbReference type="Pfam" id="PF03283">
    <property type="entry name" value="PAE"/>
    <property type="match status" value="1"/>
</dbReference>
<sequence length="389" mass="42972">MNRPRAGSFAPVLSFLVAASAACLVGCGDDVVSAPPVEEPRVYGEWLKVEVPGTVCGNGSQYKFFVNWSERSNDLAVMFEGGGACWDYDSCTGKTGIRGAANPNGIDDDHMVIMQHVFPLLRRDEGNPARDWNLVYFPYCTGDIHSGNRVTDYVGAPGEGAVEFHHSGHPNNLLVTDWLAKQFEHIPRLLVSGCSAGGAGSLANYYFLRKGLPVGRGYMLDDSGPIFPSAGPSKYLHETIREAWDVDSVYQDLPVAIEPGDLGSINTALADAFPDDRLGITFFQRDMDYSLYSYERFYPGLEKEEILALWAEDTKLLTAQFDTRENLAYFIPYWRERNNSHCGTVFDYVGTEIQEAGVDLGDFVDVLLDDGRPLESYIESVQPNEDVGP</sequence>
<evidence type="ECO:0000256" key="1">
    <source>
        <dbReference type="SAM" id="SignalP"/>
    </source>
</evidence>
<dbReference type="GO" id="GO:0016787">
    <property type="term" value="F:hydrolase activity"/>
    <property type="evidence" value="ECO:0007669"/>
    <property type="project" value="UniProtKB-KW"/>
</dbReference>
<proteinExistence type="predicted"/>
<evidence type="ECO:0000313" key="3">
    <source>
        <dbReference type="Proteomes" id="UP001160301"/>
    </source>
</evidence>
<dbReference type="RefSeq" id="WP_136968822.1">
    <property type="nucleotide sequence ID" value="NZ_JARZHI010000011.1"/>
</dbReference>
<evidence type="ECO:0000313" key="2">
    <source>
        <dbReference type="EMBL" id="MDI1430835.1"/>
    </source>
</evidence>
<dbReference type="PANTHER" id="PTHR21562:SF83">
    <property type="entry name" value="PECTIN ACETYLESTERASE 4"/>
    <property type="match status" value="1"/>
</dbReference>
<keyword evidence="1" id="KW-0732">Signal</keyword>
<feature type="chain" id="PRO_5046115550" evidence="1">
    <location>
        <begin position="22"/>
        <end position="389"/>
    </location>
</feature>
<name>A0ABT6NRN5_9BACT</name>
<dbReference type="Proteomes" id="UP001160301">
    <property type="component" value="Unassembled WGS sequence"/>
</dbReference>
<feature type="signal peptide" evidence="1">
    <location>
        <begin position="1"/>
        <end position="21"/>
    </location>
</feature>
<dbReference type="InterPro" id="IPR004963">
    <property type="entry name" value="PAE/NOTUM"/>
</dbReference>